<sequence>MKFAQLTPLAMLCVVSLSSFGSNEFSSDTSTPQPNPITSTVSIPAAVSSQFPPKLKVASDAGFTHYLKVSVPAAHDDQSFHIIAVDDGANNEKIFRAAKIIQHLLTNQPGSKFGADKSEIAKTLAEHDATLMLTRDDDQSNELLTKVFVGELIRQNKLSDAVLDSGLTHSFDTDSLEKFVASMTVLSEDDMDVLIDSITSTLMSSQDTPNWLINSQSLMYRELTVEGDCHYMSNFSDYCAYLGEHADRDAAFEEILHLVQAQGIAPNPSTSSLQNEIQAHALNIYNDAQAGKQTVWQPTQRDWQDWESDDFDPERVKQTGTSFSHEYFAAAFEAYMGVAKANGHGLDGYQALTRSAMHTQDPQAVEWISELFHSHLQYTAHIDSEGVKVYTDNTRPGTVPTFRMSPNENGVVEAYTYKSQWLINVKIIGDQAMDVIGNDQNNTFEGNGQNNRIYGEGGVNTYIVSHAFADCTLLTAKNVSVTCPSTGTDELFDIHNIQFTDQILDVTKR</sequence>
<evidence type="ECO:0000256" key="1">
    <source>
        <dbReference type="SAM" id="SignalP"/>
    </source>
</evidence>
<organism evidence="2 3">
    <name type="scientific">Vibrio rotiferianus</name>
    <dbReference type="NCBI Taxonomy" id="190895"/>
    <lineage>
        <taxon>Bacteria</taxon>
        <taxon>Pseudomonadati</taxon>
        <taxon>Pseudomonadota</taxon>
        <taxon>Gammaproteobacteria</taxon>
        <taxon>Vibrionales</taxon>
        <taxon>Vibrionaceae</taxon>
        <taxon>Vibrio</taxon>
    </lineage>
</organism>
<gene>
    <name evidence="2" type="ORF">F0262_08065</name>
</gene>
<dbReference type="AlphaFoldDB" id="A0A7Y4E191"/>
<feature type="chain" id="PRO_5030854570" evidence="1">
    <location>
        <begin position="22"/>
        <end position="509"/>
    </location>
</feature>
<evidence type="ECO:0000313" key="2">
    <source>
        <dbReference type="EMBL" id="NOH48012.1"/>
    </source>
</evidence>
<reference evidence="2 3" key="1">
    <citation type="submission" date="2019-08" db="EMBL/GenBank/DDBJ databases">
        <title>Draft genome sequencing and comparative genomics of hatchery-associated Vibrios.</title>
        <authorList>
            <person name="Kehlet-Delgado H."/>
            <person name="Mueller R.S."/>
        </authorList>
    </citation>
    <scope>NUCLEOTIDE SEQUENCE [LARGE SCALE GENOMIC DNA]</scope>
    <source>
        <strain evidence="2 3">00-78-3</strain>
    </source>
</reference>
<dbReference type="EMBL" id="VTYN01000006">
    <property type="protein sequence ID" value="NOH48012.1"/>
    <property type="molecule type" value="Genomic_DNA"/>
</dbReference>
<comment type="caution">
    <text evidence="2">The sequence shown here is derived from an EMBL/GenBank/DDBJ whole genome shotgun (WGS) entry which is preliminary data.</text>
</comment>
<evidence type="ECO:0000313" key="3">
    <source>
        <dbReference type="Proteomes" id="UP000572072"/>
    </source>
</evidence>
<feature type="signal peptide" evidence="1">
    <location>
        <begin position="1"/>
        <end position="21"/>
    </location>
</feature>
<dbReference type="Proteomes" id="UP000572072">
    <property type="component" value="Unassembled WGS sequence"/>
</dbReference>
<name>A0A7Y4E191_9VIBR</name>
<keyword evidence="1" id="KW-0732">Signal</keyword>
<proteinExistence type="predicted"/>
<protein>
    <submittedName>
        <fullName evidence="2">Uncharacterized protein</fullName>
    </submittedName>
</protein>
<dbReference type="RefSeq" id="WP_171357596.1">
    <property type="nucleotide sequence ID" value="NZ_VTYN01000006.1"/>
</dbReference>
<accession>A0A7Y4E191</accession>